<dbReference type="PROSITE" id="PS51257">
    <property type="entry name" value="PROKAR_LIPOPROTEIN"/>
    <property type="match status" value="1"/>
</dbReference>
<evidence type="ECO:0000313" key="3">
    <source>
        <dbReference type="Proteomes" id="UP000008227"/>
    </source>
</evidence>
<sequence length="116" mass="12479">MCQKWTARHIALVDPRPLNPSHCTALAACLHPPQHTTHPSLKPGQGTRTVSPEKATGSQETAPLPDHSQEISAAQSQSSCSARTVPHPSPEARSGEGRPGWFTSSALSSRQWAKFH</sequence>
<reference evidence="3" key="1">
    <citation type="submission" date="2009-11" db="EMBL/GenBank/DDBJ databases">
        <authorList>
            <consortium name="Porcine genome sequencing project"/>
        </authorList>
    </citation>
    <scope>NUCLEOTIDE SEQUENCE [LARGE SCALE GENOMIC DNA]</scope>
    <source>
        <strain evidence="3">Duroc</strain>
    </source>
</reference>
<dbReference type="GeneTree" id="ENSGT00960000191049"/>
<protein>
    <submittedName>
        <fullName evidence="2">Uncharacterized protein</fullName>
    </submittedName>
</protein>
<reference evidence="2" key="3">
    <citation type="submission" date="2025-08" db="UniProtKB">
        <authorList>
            <consortium name="Ensembl"/>
        </authorList>
    </citation>
    <scope>IDENTIFICATION</scope>
</reference>
<organism evidence="2 3">
    <name type="scientific">Sus scrofa</name>
    <name type="common">Pig</name>
    <dbReference type="NCBI Taxonomy" id="9823"/>
    <lineage>
        <taxon>Eukaryota</taxon>
        <taxon>Metazoa</taxon>
        <taxon>Chordata</taxon>
        <taxon>Craniata</taxon>
        <taxon>Vertebrata</taxon>
        <taxon>Euteleostomi</taxon>
        <taxon>Mammalia</taxon>
        <taxon>Eutheria</taxon>
        <taxon>Laurasiatheria</taxon>
        <taxon>Artiodactyla</taxon>
        <taxon>Suina</taxon>
        <taxon>Suidae</taxon>
        <taxon>Sus</taxon>
    </lineage>
</organism>
<keyword evidence="3" id="KW-1185">Reference proteome</keyword>
<feature type="region of interest" description="Disordered" evidence="1">
    <location>
        <begin position="32"/>
        <end position="116"/>
    </location>
</feature>
<reference evidence="2" key="2">
    <citation type="journal article" date="2020" name="Gigascience">
        <title>An improved pig reference genome sequence to enable pig genetics and genomics research.</title>
        <authorList>
            <person name="Warr A."/>
            <person name="Affara N."/>
            <person name="Aken B."/>
            <person name="Beiki H."/>
            <person name="Bickhart D.M."/>
            <person name="Billis K."/>
            <person name="Chow W."/>
            <person name="Eory L."/>
            <person name="Finlayson H.A."/>
            <person name="Flicek P."/>
            <person name="Giron C.G."/>
            <person name="Griffin D.K."/>
            <person name="Hall R."/>
            <person name="Hannum G."/>
            <person name="Hourlier T."/>
            <person name="Howe K."/>
            <person name="Hume D.A."/>
            <person name="Izuogu O."/>
            <person name="Kim K."/>
            <person name="Koren S."/>
            <person name="Liu H."/>
            <person name="Manchanda N."/>
            <person name="Martin F.J."/>
            <person name="Nonneman D.J."/>
            <person name="O'Connor R.E."/>
            <person name="Phillippy A.M."/>
            <person name="Rohrer G.A."/>
            <person name="Rosen B.D."/>
            <person name="Rund L.A."/>
            <person name="Sargent C.A."/>
            <person name="Schook L.B."/>
            <person name="Schroeder S.G."/>
            <person name="Schwartz A.S."/>
            <person name="Skinner B.M."/>
            <person name="Talbot R."/>
            <person name="Tseng E."/>
            <person name="Tuggle C.K."/>
            <person name="Watson M."/>
            <person name="Smith T.P.L."/>
            <person name="Archibald A.L."/>
        </authorList>
    </citation>
    <scope>NUCLEOTIDE SEQUENCE [LARGE SCALE GENOMIC DNA]</scope>
    <source>
        <strain evidence="2">Duroc</strain>
    </source>
</reference>
<proteinExistence type="predicted"/>
<name>A0A287BF99_PIG</name>
<evidence type="ECO:0000256" key="1">
    <source>
        <dbReference type="SAM" id="MobiDB-lite"/>
    </source>
</evidence>
<dbReference type="Proteomes" id="UP000008227">
    <property type="component" value="Chromosome 13"/>
</dbReference>
<feature type="compositionally biased region" description="Polar residues" evidence="1">
    <location>
        <begin position="102"/>
        <end position="116"/>
    </location>
</feature>
<accession>A0A287BF99</accession>
<dbReference type="Bgee" id="ENSSSCG00000034823">
    <property type="expression patterns" value="Expressed in stomach and 30 other cell types or tissues"/>
</dbReference>
<evidence type="ECO:0000313" key="2">
    <source>
        <dbReference type="Ensembl" id="ENSSSCP00000054801.2"/>
    </source>
</evidence>
<reference evidence="2" key="4">
    <citation type="submission" date="2025-09" db="UniProtKB">
        <authorList>
            <consortium name="Ensembl"/>
        </authorList>
    </citation>
    <scope>IDENTIFICATION</scope>
</reference>
<feature type="compositionally biased region" description="Polar residues" evidence="1">
    <location>
        <begin position="46"/>
        <end position="61"/>
    </location>
</feature>
<feature type="compositionally biased region" description="Low complexity" evidence="1">
    <location>
        <begin position="70"/>
        <end position="82"/>
    </location>
</feature>
<dbReference type="InParanoid" id="A0A287BF99"/>
<dbReference type="AlphaFoldDB" id="A0A287BF99"/>
<dbReference type="Ensembl" id="ENSSSCT00000055640.2">
    <property type="protein sequence ID" value="ENSSSCP00000054801.2"/>
    <property type="gene ID" value="ENSSSCG00000034823.2"/>
</dbReference>